<dbReference type="SMART" id="SM00318">
    <property type="entry name" value="SNc"/>
    <property type="match status" value="1"/>
</dbReference>
<dbReference type="EMBL" id="QLNI01000040">
    <property type="protein sequence ID" value="RAM00709.1"/>
    <property type="molecule type" value="Genomic_DNA"/>
</dbReference>
<dbReference type="PANTHER" id="PTHR12302:SF3">
    <property type="entry name" value="SERINE_THREONINE-PROTEIN KINASE 31"/>
    <property type="match status" value="1"/>
</dbReference>
<keyword evidence="2" id="KW-0255">Endonuclease</keyword>
<evidence type="ECO:0000256" key="2">
    <source>
        <dbReference type="ARBA" id="ARBA00022759"/>
    </source>
</evidence>
<gene>
    <name evidence="8" type="ORF">DO021_17705</name>
    <name evidence="7" type="ORF">EYB58_22860</name>
</gene>
<dbReference type="GO" id="GO:0004519">
    <property type="term" value="F:endonuclease activity"/>
    <property type="evidence" value="ECO:0007669"/>
    <property type="project" value="UniProtKB-KW"/>
</dbReference>
<accession>A0A328F8M5</accession>
<feature type="signal peptide" evidence="5">
    <location>
        <begin position="1"/>
        <end position="27"/>
    </location>
</feature>
<dbReference type="EMBL" id="CP036314">
    <property type="protein sequence ID" value="QBH15716.1"/>
    <property type="molecule type" value="Genomic_DNA"/>
</dbReference>
<evidence type="ECO:0000259" key="6">
    <source>
        <dbReference type="PROSITE" id="PS50830"/>
    </source>
</evidence>
<dbReference type="PROSITE" id="PS50830">
    <property type="entry name" value="TNASE_3"/>
    <property type="match status" value="1"/>
</dbReference>
<evidence type="ECO:0000256" key="5">
    <source>
        <dbReference type="SAM" id="SignalP"/>
    </source>
</evidence>
<dbReference type="PROSITE" id="PS51257">
    <property type="entry name" value="PROKAR_LIPOPROTEIN"/>
    <property type="match status" value="1"/>
</dbReference>
<evidence type="ECO:0000256" key="4">
    <source>
        <dbReference type="ARBA" id="ARBA00023159"/>
    </source>
</evidence>
<evidence type="ECO:0000313" key="8">
    <source>
        <dbReference type="EMBL" id="RAM00709.1"/>
    </source>
</evidence>
<dbReference type="SUPFAM" id="SSF57884">
    <property type="entry name" value="Ada DNA repair protein, N-terminal domain (N-Ada 10)"/>
    <property type="match status" value="1"/>
</dbReference>
<keyword evidence="10" id="KW-1185">Reference proteome</keyword>
<dbReference type="GO" id="GO:0008168">
    <property type="term" value="F:methyltransferase activity"/>
    <property type="evidence" value="ECO:0007669"/>
    <property type="project" value="InterPro"/>
</dbReference>
<keyword evidence="3" id="KW-0378">Hydrolase</keyword>
<proteinExistence type="predicted"/>
<dbReference type="CDD" id="cd00175">
    <property type="entry name" value="SNc"/>
    <property type="match status" value="1"/>
</dbReference>
<evidence type="ECO:0000313" key="7">
    <source>
        <dbReference type="EMBL" id="QBH15716.1"/>
    </source>
</evidence>
<dbReference type="Proteomes" id="UP000248798">
    <property type="component" value="Unassembled WGS sequence"/>
</dbReference>
<feature type="chain" id="PRO_5030062864" description="TNase-like domain-containing protein" evidence="5">
    <location>
        <begin position="28"/>
        <end position="228"/>
    </location>
</feature>
<dbReference type="GO" id="GO:0006355">
    <property type="term" value="P:regulation of DNA-templated transcription"/>
    <property type="evidence" value="ECO:0007669"/>
    <property type="project" value="InterPro"/>
</dbReference>
<keyword evidence="4" id="KW-0010">Activator</keyword>
<dbReference type="InterPro" id="IPR004026">
    <property type="entry name" value="Ada_DNA_repair_Zn-bd"/>
</dbReference>
<name>A0A328F8M5_9BACT</name>
<evidence type="ECO:0000313" key="10">
    <source>
        <dbReference type="Proteomes" id="UP000293902"/>
    </source>
</evidence>
<dbReference type="AlphaFoldDB" id="A0A328F8M5"/>
<feature type="domain" description="TNase-like" evidence="6">
    <location>
        <begin position="31"/>
        <end position="160"/>
    </location>
</feature>
<keyword evidence="1" id="KW-0540">Nuclease</keyword>
<evidence type="ECO:0000256" key="1">
    <source>
        <dbReference type="ARBA" id="ARBA00022722"/>
    </source>
</evidence>
<evidence type="ECO:0000256" key="3">
    <source>
        <dbReference type="ARBA" id="ARBA00022801"/>
    </source>
</evidence>
<keyword evidence="5" id="KW-0732">Signal</keyword>
<dbReference type="InterPro" id="IPR016071">
    <property type="entry name" value="Staphylococal_nuclease_OB-fold"/>
</dbReference>
<dbReference type="OrthoDB" id="9805504at2"/>
<dbReference type="PANTHER" id="PTHR12302">
    <property type="entry name" value="EBNA2 BINDING PROTEIN P100"/>
    <property type="match status" value="1"/>
</dbReference>
<evidence type="ECO:0000313" key="9">
    <source>
        <dbReference type="Proteomes" id="UP000248798"/>
    </source>
</evidence>
<dbReference type="Proteomes" id="UP000293902">
    <property type="component" value="Plasmid unnamed1"/>
</dbReference>
<geneLocation type="plasmid" evidence="7 10">
    <name>unnamed1</name>
</geneLocation>
<organism evidence="8 9">
    <name type="scientific">Desulfobacter hydrogenophilus</name>
    <dbReference type="NCBI Taxonomy" id="2291"/>
    <lineage>
        <taxon>Bacteria</taxon>
        <taxon>Pseudomonadati</taxon>
        <taxon>Thermodesulfobacteriota</taxon>
        <taxon>Desulfobacteria</taxon>
        <taxon>Desulfobacterales</taxon>
        <taxon>Desulfobacteraceae</taxon>
        <taxon>Desulfobacter</taxon>
    </lineage>
</organism>
<dbReference type="GO" id="GO:0003677">
    <property type="term" value="F:DNA binding"/>
    <property type="evidence" value="ECO:0007669"/>
    <property type="project" value="InterPro"/>
</dbReference>
<dbReference type="GO" id="GO:0008270">
    <property type="term" value="F:zinc ion binding"/>
    <property type="evidence" value="ECO:0007669"/>
    <property type="project" value="InterPro"/>
</dbReference>
<dbReference type="PROSITE" id="PS01123">
    <property type="entry name" value="TNASE_1"/>
    <property type="match status" value="1"/>
</dbReference>
<dbReference type="Pfam" id="PF02805">
    <property type="entry name" value="Ada_Zn_binding"/>
    <property type="match status" value="1"/>
</dbReference>
<dbReference type="Gene3D" id="2.40.50.90">
    <property type="match status" value="1"/>
</dbReference>
<reference evidence="7 10" key="2">
    <citation type="submission" date="2019-02" db="EMBL/GenBank/DDBJ databases">
        <title>Complete genome sequence of Desulfobacter hydrogenophilus AcRS1.</title>
        <authorList>
            <person name="Marietou A."/>
            <person name="Lund M.B."/>
            <person name="Marshall I.P.G."/>
            <person name="Schreiber L."/>
            <person name="Jorgensen B."/>
        </authorList>
    </citation>
    <scope>NUCLEOTIDE SEQUENCE [LARGE SCALE GENOMIC DNA]</scope>
    <source>
        <strain evidence="7 10">AcRS1</strain>
        <plasmid evidence="7 10">unnamed1</plasmid>
    </source>
</reference>
<dbReference type="GeneID" id="39462786"/>
<dbReference type="InterPro" id="IPR035437">
    <property type="entry name" value="SNase_OB-fold_sf"/>
</dbReference>
<dbReference type="InterPro" id="IPR035451">
    <property type="entry name" value="Ada-like_dom_sf"/>
</dbReference>
<reference evidence="8 9" key="1">
    <citation type="submission" date="2018-06" db="EMBL/GenBank/DDBJ databases">
        <title>Complete Genome Sequence of Desulfobacter hydrogenophilus (DSM3380).</title>
        <authorList>
            <person name="Marietou A."/>
            <person name="Schreiber L."/>
            <person name="Marshall I."/>
            <person name="Jorgensen B."/>
        </authorList>
    </citation>
    <scope>NUCLEOTIDE SEQUENCE [LARGE SCALE GENOMIC DNA]</scope>
    <source>
        <strain evidence="8 9">DSM 3380</strain>
    </source>
</reference>
<dbReference type="RefSeq" id="WP_111959125.1">
    <property type="nucleotide sequence ID" value="NZ_CP036314.1"/>
</dbReference>
<dbReference type="SUPFAM" id="SSF50199">
    <property type="entry name" value="Staphylococcal nuclease"/>
    <property type="match status" value="1"/>
</dbReference>
<dbReference type="InterPro" id="IPR002071">
    <property type="entry name" value="Thermonucl_AS"/>
</dbReference>
<dbReference type="Gene3D" id="3.40.10.10">
    <property type="entry name" value="DNA Methylphosphotriester Repair Domain"/>
    <property type="match status" value="1"/>
</dbReference>
<protein>
    <recommendedName>
        <fullName evidence="6">TNase-like domain-containing protein</fullName>
    </recommendedName>
</protein>
<dbReference type="Pfam" id="PF00565">
    <property type="entry name" value="SNase"/>
    <property type="match status" value="1"/>
</dbReference>
<dbReference type="GO" id="GO:0006281">
    <property type="term" value="P:DNA repair"/>
    <property type="evidence" value="ECO:0007669"/>
    <property type="project" value="InterPro"/>
</dbReference>
<keyword evidence="7" id="KW-0614">Plasmid</keyword>
<sequence length="228" mass="25905">MKNTTIKIQKTLLLTLLIVSVSISCFAGQYKVIKVIDGDTIDVLYYGKKERIRMLCVDTPESVHPDQSRNTPMGIEASNYTKSRLTSKTVDLEFEGQRKRGKYGRLLTYVFLDGHNFNVELVRKGWSPYYTKYGSSQNHHDEFLSAEKEAKAKRLNIWSEGRINSFQSKSKKSKIKPALTGQYHGNISSHVFHAPGCKHYNCKNCVKIFNSRDDAIKAGFKPCGICKP</sequence>
<dbReference type="GO" id="GO:0016787">
    <property type="term" value="F:hydrolase activity"/>
    <property type="evidence" value="ECO:0007669"/>
    <property type="project" value="UniProtKB-KW"/>
</dbReference>